<gene>
    <name evidence="7" type="ORF">BT63DRAFT_154624</name>
</gene>
<dbReference type="InterPro" id="IPR002523">
    <property type="entry name" value="MgTranspt_CorA/ZnTranspt_ZntB"/>
</dbReference>
<evidence type="ECO:0000313" key="8">
    <source>
        <dbReference type="Proteomes" id="UP000799302"/>
    </source>
</evidence>
<feature type="region of interest" description="Disordered" evidence="5">
    <location>
        <begin position="433"/>
        <end position="454"/>
    </location>
</feature>
<evidence type="ECO:0000256" key="6">
    <source>
        <dbReference type="SAM" id="Phobius"/>
    </source>
</evidence>
<feature type="transmembrane region" description="Helical" evidence="6">
    <location>
        <begin position="550"/>
        <end position="570"/>
    </location>
</feature>
<dbReference type="SUPFAM" id="SSF144083">
    <property type="entry name" value="Magnesium transport protein CorA, transmembrane region"/>
    <property type="match status" value="1"/>
</dbReference>
<feature type="region of interest" description="Disordered" evidence="5">
    <location>
        <begin position="1"/>
        <end position="63"/>
    </location>
</feature>
<evidence type="ECO:0000256" key="1">
    <source>
        <dbReference type="ARBA" id="ARBA00004141"/>
    </source>
</evidence>
<reference evidence="7" key="1">
    <citation type="journal article" date="2020" name="Stud. Mycol.">
        <title>101 Dothideomycetes genomes: a test case for predicting lifestyles and emergence of pathogens.</title>
        <authorList>
            <person name="Haridas S."/>
            <person name="Albert R."/>
            <person name="Binder M."/>
            <person name="Bloem J."/>
            <person name="Labutti K."/>
            <person name="Salamov A."/>
            <person name="Andreopoulos B."/>
            <person name="Baker S."/>
            <person name="Barry K."/>
            <person name="Bills G."/>
            <person name="Bluhm B."/>
            <person name="Cannon C."/>
            <person name="Castanera R."/>
            <person name="Culley D."/>
            <person name="Daum C."/>
            <person name="Ezra D."/>
            <person name="Gonzalez J."/>
            <person name="Henrissat B."/>
            <person name="Kuo A."/>
            <person name="Liang C."/>
            <person name="Lipzen A."/>
            <person name="Lutzoni F."/>
            <person name="Magnuson J."/>
            <person name="Mondo S."/>
            <person name="Nolan M."/>
            <person name="Ohm R."/>
            <person name="Pangilinan J."/>
            <person name="Park H.-J."/>
            <person name="Ramirez L."/>
            <person name="Alfaro M."/>
            <person name="Sun H."/>
            <person name="Tritt A."/>
            <person name="Yoshinaga Y."/>
            <person name="Zwiers L.-H."/>
            <person name="Turgeon B."/>
            <person name="Goodwin S."/>
            <person name="Spatafora J."/>
            <person name="Crous P."/>
            <person name="Grigoriev I."/>
        </authorList>
    </citation>
    <scope>NUCLEOTIDE SEQUENCE</scope>
    <source>
        <strain evidence="7">CBS 115976</strain>
    </source>
</reference>
<evidence type="ECO:0000256" key="3">
    <source>
        <dbReference type="ARBA" id="ARBA00022989"/>
    </source>
</evidence>
<keyword evidence="2 6" id="KW-0812">Transmembrane</keyword>
<evidence type="ECO:0000256" key="4">
    <source>
        <dbReference type="ARBA" id="ARBA00023136"/>
    </source>
</evidence>
<keyword evidence="3 6" id="KW-1133">Transmembrane helix</keyword>
<dbReference type="InterPro" id="IPR045863">
    <property type="entry name" value="CorA_TM1_TM2"/>
</dbReference>
<organism evidence="7 8">
    <name type="scientific">Microthyrium microscopicum</name>
    <dbReference type="NCBI Taxonomy" id="703497"/>
    <lineage>
        <taxon>Eukaryota</taxon>
        <taxon>Fungi</taxon>
        <taxon>Dikarya</taxon>
        <taxon>Ascomycota</taxon>
        <taxon>Pezizomycotina</taxon>
        <taxon>Dothideomycetes</taxon>
        <taxon>Dothideomycetes incertae sedis</taxon>
        <taxon>Microthyriales</taxon>
        <taxon>Microthyriaceae</taxon>
        <taxon>Microthyrium</taxon>
    </lineage>
</organism>
<evidence type="ECO:0000256" key="5">
    <source>
        <dbReference type="SAM" id="MobiDB-lite"/>
    </source>
</evidence>
<dbReference type="Proteomes" id="UP000799302">
    <property type="component" value="Unassembled WGS sequence"/>
</dbReference>
<dbReference type="Pfam" id="PF01544">
    <property type="entry name" value="CorA"/>
    <property type="match status" value="1"/>
</dbReference>
<feature type="compositionally biased region" description="Polar residues" evidence="5">
    <location>
        <begin position="20"/>
        <end position="38"/>
    </location>
</feature>
<dbReference type="EMBL" id="MU004231">
    <property type="protein sequence ID" value="KAF2673380.1"/>
    <property type="molecule type" value="Genomic_DNA"/>
</dbReference>
<dbReference type="Gene3D" id="1.20.58.340">
    <property type="entry name" value="Magnesium transport protein CorA, transmembrane region"/>
    <property type="match status" value="1"/>
</dbReference>
<accession>A0A6A6UNM7</accession>
<keyword evidence="8" id="KW-1185">Reference proteome</keyword>
<dbReference type="AlphaFoldDB" id="A0A6A6UNM7"/>
<proteinExistence type="predicted"/>
<dbReference type="GO" id="GO:0046873">
    <property type="term" value="F:metal ion transmembrane transporter activity"/>
    <property type="evidence" value="ECO:0007669"/>
    <property type="project" value="InterPro"/>
</dbReference>
<sequence length="605" mass="68381">MSSPLPIISGVPAGPESAHESTPSEGHSSTQKGSSSTQERQEKHQPKNYASAVTRFSNRSKDRSLHPGLHYRYLSLFLNSRPGRSLAQPRTPHAFAVIHDLSYAPLDIRRVTKFDSITGLEAFANHPLPQNECGQLLFLCGYPSAHWANLVGSKYRVEPEIFRRQLTFGTITDHYDLPALPSASQNILRLPVNTLGRPNPTTKNRVEGKKALLRHFQSLGAKPDLIGESIVRKYSFHDDRHYSIEQDITISVMKRGKGWLAIILLDAGRSLADGPPGPWFEASHNPFGDMFYPTIQTESRMCFLNLDASDLQSHDRSGPDAYLQSMSLLPTKLYGRFLDPDIMKADAFYSLHELFAFSACAENQFLNFMRSNLEADIAHWNQHGDPDYVAHNFAYHRGILREHIQHYRIVIDWIKRRGGTRWRSVRDRLHDNSDPLRRESSAMSIPTTSQGSGSKDSFYLKQVSQAEQAANSLLHDYESLIAKAEANLSTHWESIKDIRTTASLKEMQKAALQAESTTRLTVLAFLFLPLSFSTSFFGMNFRELGTRLSIWVWVAATGPLFVAATLLCYWSQIRLYVRKVLSHQVALPWTRKNPSMVSIALDRLD</sequence>
<protein>
    <recommendedName>
        <fullName evidence="9">Cora-domain-containing protein</fullName>
    </recommendedName>
</protein>
<feature type="compositionally biased region" description="Polar residues" evidence="5">
    <location>
        <begin position="441"/>
        <end position="454"/>
    </location>
</feature>
<evidence type="ECO:0000313" key="7">
    <source>
        <dbReference type="EMBL" id="KAF2673380.1"/>
    </source>
</evidence>
<keyword evidence="4 6" id="KW-0472">Membrane</keyword>
<evidence type="ECO:0008006" key="9">
    <source>
        <dbReference type="Google" id="ProtNLM"/>
    </source>
</evidence>
<comment type="subcellular location">
    <subcellularLocation>
        <location evidence="1">Membrane</location>
        <topology evidence="1">Multi-pass membrane protein</topology>
    </subcellularLocation>
</comment>
<dbReference type="GO" id="GO:0016020">
    <property type="term" value="C:membrane"/>
    <property type="evidence" value="ECO:0007669"/>
    <property type="project" value="UniProtKB-SubCell"/>
</dbReference>
<evidence type="ECO:0000256" key="2">
    <source>
        <dbReference type="ARBA" id="ARBA00022692"/>
    </source>
</evidence>
<dbReference type="OrthoDB" id="3231000at2759"/>
<name>A0A6A6UNM7_9PEZI</name>